<comment type="caution">
    <text evidence="1">The sequence shown here is derived from an EMBL/GenBank/DDBJ whole genome shotgun (WGS) entry which is preliminary data.</text>
</comment>
<protein>
    <submittedName>
        <fullName evidence="1">Uncharacterized protein</fullName>
    </submittedName>
</protein>
<reference evidence="1 2" key="1">
    <citation type="journal article" date="2019" name="Appl. Microbiol. Biotechnol.">
        <title>Genome sequence of Isaria javanica and comparative genome analysis insights into family S53 peptidase evolution in fungal entomopathogens.</title>
        <authorList>
            <person name="Lin R."/>
            <person name="Zhang X."/>
            <person name="Xin B."/>
            <person name="Zou M."/>
            <person name="Gao Y."/>
            <person name="Qin F."/>
            <person name="Hu Q."/>
            <person name="Xie B."/>
            <person name="Cheng X."/>
        </authorList>
    </citation>
    <scope>NUCLEOTIDE SEQUENCE [LARGE SCALE GENOMIC DNA]</scope>
    <source>
        <strain evidence="1 2">IJ1G</strain>
    </source>
</reference>
<organism evidence="1 2">
    <name type="scientific">Cordyceps javanica</name>
    <dbReference type="NCBI Taxonomy" id="43265"/>
    <lineage>
        <taxon>Eukaryota</taxon>
        <taxon>Fungi</taxon>
        <taxon>Dikarya</taxon>
        <taxon>Ascomycota</taxon>
        <taxon>Pezizomycotina</taxon>
        <taxon>Sordariomycetes</taxon>
        <taxon>Hypocreomycetidae</taxon>
        <taxon>Hypocreales</taxon>
        <taxon>Cordycipitaceae</taxon>
        <taxon>Cordyceps</taxon>
    </lineage>
</organism>
<dbReference type="AlphaFoldDB" id="A0A545VDL9"/>
<evidence type="ECO:0000313" key="2">
    <source>
        <dbReference type="Proteomes" id="UP000315783"/>
    </source>
</evidence>
<accession>A0A545VDL9</accession>
<dbReference type="Proteomes" id="UP000315783">
    <property type="component" value="Unassembled WGS sequence"/>
</dbReference>
<name>A0A545VDL9_9HYPO</name>
<proteinExistence type="predicted"/>
<gene>
    <name evidence="1" type="ORF">IF1G_02038</name>
</gene>
<evidence type="ECO:0000313" key="1">
    <source>
        <dbReference type="EMBL" id="TQV99823.1"/>
    </source>
</evidence>
<dbReference type="EMBL" id="SPUK01000002">
    <property type="protein sequence ID" value="TQV99823.1"/>
    <property type="molecule type" value="Genomic_DNA"/>
</dbReference>
<sequence>MSIIDLPTRHNTTRRPLAWRRAFAVRPSSHHSTPWFSYLESRQVSPRVNSAKLAPFQLGCCKENFSPSVVIRRSSYSIREPLTNHSHRITAHYASRQIRSVKYLYIHQTNLDSV</sequence>
<keyword evidence="2" id="KW-1185">Reference proteome</keyword>